<evidence type="ECO:0000256" key="1">
    <source>
        <dbReference type="SAM" id="MobiDB-lite"/>
    </source>
</evidence>
<accession>A0A7S0M7W0</accession>
<feature type="region of interest" description="Disordered" evidence="1">
    <location>
        <begin position="193"/>
        <end position="298"/>
    </location>
</feature>
<gene>
    <name evidence="2" type="ORF">CCUR1050_LOCUS11339</name>
</gene>
<reference evidence="2" key="1">
    <citation type="submission" date="2021-01" db="EMBL/GenBank/DDBJ databases">
        <authorList>
            <person name="Corre E."/>
            <person name="Pelletier E."/>
            <person name="Niang G."/>
            <person name="Scheremetjew M."/>
            <person name="Finn R."/>
            <person name="Kale V."/>
            <person name="Holt S."/>
            <person name="Cochrane G."/>
            <person name="Meng A."/>
            <person name="Brown T."/>
            <person name="Cohen L."/>
        </authorList>
    </citation>
    <scope>NUCLEOTIDE SEQUENCE</scope>
    <source>
        <strain evidence="2">CCAP979/52</strain>
    </source>
</reference>
<sequence>MQALPYPNARHPALQKPILFFDTAFAFVVCNSEIRENRQEYLRLLKLFREFGHILTSGLIESKGEINAMQVVRNADEAFKKDGKKAREAVAVLLDTPEKLGTVVKGNCYVGDCGTEWEELECGGRVVTEDCPMPMAHELLLKRRKERDQRPIHTNVITYRISDEYISGFLVTLRSSDDLPSFKIPDCHLTTTGKRARESATVDRGPRKKARSDGGGDSAKDHTNEENNESGANQSEVEGDYEDESVDEGDEDDEDDGEDEGDNEDEEEDEDSEHPKGSAYGISLSEEEIRRRDKGIKS</sequence>
<feature type="compositionally biased region" description="Basic and acidic residues" evidence="1">
    <location>
        <begin position="287"/>
        <end position="298"/>
    </location>
</feature>
<dbReference type="AlphaFoldDB" id="A0A7S0M7W0"/>
<feature type="compositionally biased region" description="Basic and acidic residues" evidence="1">
    <location>
        <begin position="195"/>
        <end position="225"/>
    </location>
</feature>
<feature type="compositionally biased region" description="Acidic residues" evidence="1">
    <location>
        <begin position="237"/>
        <end position="272"/>
    </location>
</feature>
<evidence type="ECO:0000313" key="2">
    <source>
        <dbReference type="EMBL" id="CAD8633658.1"/>
    </source>
</evidence>
<proteinExistence type="predicted"/>
<protein>
    <submittedName>
        <fullName evidence="2">Uncharacterized protein</fullName>
    </submittedName>
</protein>
<name>A0A7S0M7W0_9CRYP</name>
<dbReference type="EMBL" id="HBEZ01020446">
    <property type="protein sequence ID" value="CAD8633658.1"/>
    <property type="molecule type" value="Transcribed_RNA"/>
</dbReference>
<organism evidence="2">
    <name type="scientific">Cryptomonas curvata</name>
    <dbReference type="NCBI Taxonomy" id="233186"/>
    <lineage>
        <taxon>Eukaryota</taxon>
        <taxon>Cryptophyceae</taxon>
        <taxon>Cryptomonadales</taxon>
        <taxon>Cryptomonadaceae</taxon>
        <taxon>Cryptomonas</taxon>
    </lineage>
</organism>